<comment type="catalytic activity">
    <reaction evidence="20">
        <text>L-threonyl-[protein] + ATP = O-phospho-L-threonyl-[protein] + ADP + H(+)</text>
        <dbReference type="Rhea" id="RHEA:46608"/>
        <dbReference type="Rhea" id="RHEA-COMP:11060"/>
        <dbReference type="Rhea" id="RHEA-COMP:11605"/>
        <dbReference type="ChEBI" id="CHEBI:15378"/>
        <dbReference type="ChEBI" id="CHEBI:30013"/>
        <dbReference type="ChEBI" id="CHEBI:30616"/>
        <dbReference type="ChEBI" id="CHEBI:61977"/>
        <dbReference type="ChEBI" id="CHEBI:456216"/>
        <dbReference type="EC" id="2.7.11.1"/>
    </reaction>
</comment>
<dbReference type="FunFam" id="3.80.10.10:FF:000101">
    <property type="entry name" value="LRR receptor-like serine/threonine-protein kinase ERECTA"/>
    <property type="match status" value="1"/>
</dbReference>
<evidence type="ECO:0000256" key="3">
    <source>
        <dbReference type="ARBA" id="ARBA00008684"/>
    </source>
</evidence>
<evidence type="ECO:0000256" key="11">
    <source>
        <dbReference type="ARBA" id="ARBA00022729"/>
    </source>
</evidence>
<dbReference type="PROSITE" id="PS00108">
    <property type="entry name" value="PROTEIN_KINASE_ST"/>
    <property type="match status" value="1"/>
</dbReference>
<evidence type="ECO:0000256" key="9">
    <source>
        <dbReference type="ARBA" id="ARBA00022679"/>
    </source>
</evidence>
<evidence type="ECO:0000256" key="23">
    <source>
        <dbReference type="SAM" id="Phobius"/>
    </source>
</evidence>
<dbReference type="AlphaFoldDB" id="A0A2N9ED50"/>
<dbReference type="GO" id="GO:0005886">
    <property type="term" value="C:plasma membrane"/>
    <property type="evidence" value="ECO:0007669"/>
    <property type="project" value="UniProtKB-SubCell"/>
</dbReference>
<keyword evidence="7" id="KW-0597">Phosphoprotein</keyword>
<evidence type="ECO:0000256" key="2">
    <source>
        <dbReference type="ARBA" id="ARBA00004479"/>
    </source>
</evidence>
<feature type="chain" id="PRO_5014854244" description="non-specific serine/threonine protein kinase" evidence="24">
    <location>
        <begin position="31"/>
        <end position="1042"/>
    </location>
</feature>
<dbReference type="FunFam" id="3.30.200.20:FF:000432">
    <property type="entry name" value="LRR receptor-like serine/threonine-protein kinase EFR"/>
    <property type="match status" value="1"/>
</dbReference>
<comment type="catalytic activity">
    <reaction evidence="21">
        <text>L-seryl-[protein] + ATP = O-phospho-L-seryl-[protein] + ADP + H(+)</text>
        <dbReference type="Rhea" id="RHEA:17989"/>
        <dbReference type="Rhea" id="RHEA-COMP:9863"/>
        <dbReference type="Rhea" id="RHEA-COMP:11604"/>
        <dbReference type="ChEBI" id="CHEBI:15378"/>
        <dbReference type="ChEBI" id="CHEBI:29999"/>
        <dbReference type="ChEBI" id="CHEBI:30616"/>
        <dbReference type="ChEBI" id="CHEBI:83421"/>
        <dbReference type="ChEBI" id="CHEBI:456216"/>
        <dbReference type="EC" id="2.7.11.1"/>
    </reaction>
</comment>
<feature type="transmembrane region" description="Helical" evidence="23">
    <location>
        <begin position="655"/>
        <end position="677"/>
    </location>
</feature>
<evidence type="ECO:0000256" key="6">
    <source>
        <dbReference type="ARBA" id="ARBA00022527"/>
    </source>
</evidence>
<feature type="binding site" evidence="22">
    <location>
        <position position="741"/>
    </location>
    <ligand>
        <name>ATP</name>
        <dbReference type="ChEBI" id="CHEBI:30616"/>
    </ligand>
</feature>
<evidence type="ECO:0000256" key="13">
    <source>
        <dbReference type="ARBA" id="ARBA00022741"/>
    </source>
</evidence>
<dbReference type="EC" id="2.7.11.1" evidence="4"/>
<dbReference type="FunFam" id="3.80.10.10:FF:001158">
    <property type="entry name" value="Leucine-rich repeat protein kinase family protein"/>
    <property type="match status" value="1"/>
</dbReference>
<evidence type="ECO:0000256" key="10">
    <source>
        <dbReference type="ARBA" id="ARBA00022692"/>
    </source>
</evidence>
<dbReference type="Pfam" id="PF00560">
    <property type="entry name" value="LRR_1"/>
    <property type="match status" value="7"/>
</dbReference>
<gene>
    <name evidence="26" type="ORF">FSB_LOCUS547</name>
</gene>
<keyword evidence="18" id="KW-0675">Receptor</keyword>
<dbReference type="PANTHER" id="PTHR27008">
    <property type="entry name" value="OS04G0122200 PROTEIN"/>
    <property type="match status" value="1"/>
</dbReference>
<dbReference type="SUPFAM" id="SSF52058">
    <property type="entry name" value="L domain-like"/>
    <property type="match status" value="1"/>
</dbReference>
<evidence type="ECO:0000256" key="4">
    <source>
        <dbReference type="ARBA" id="ARBA00012513"/>
    </source>
</evidence>
<keyword evidence="10 23" id="KW-0812">Transmembrane</keyword>
<dbReference type="PANTHER" id="PTHR27008:SF499">
    <property type="entry name" value="OS06G0581500 PROTEIN"/>
    <property type="match status" value="1"/>
</dbReference>
<dbReference type="Pfam" id="PF13855">
    <property type="entry name" value="LRR_8"/>
    <property type="match status" value="1"/>
</dbReference>
<dbReference type="FunFam" id="3.80.10.10:FF:000288">
    <property type="entry name" value="LRR receptor-like serine/threonine-protein kinase EFR"/>
    <property type="match status" value="1"/>
</dbReference>
<reference evidence="26" key="1">
    <citation type="submission" date="2018-02" db="EMBL/GenBank/DDBJ databases">
        <authorList>
            <person name="Cohen D.B."/>
            <person name="Kent A.D."/>
        </authorList>
    </citation>
    <scope>NUCLEOTIDE SEQUENCE</scope>
</reference>
<dbReference type="InterPro" id="IPR011009">
    <property type="entry name" value="Kinase-like_dom_sf"/>
</dbReference>
<evidence type="ECO:0000256" key="7">
    <source>
        <dbReference type="ARBA" id="ARBA00022553"/>
    </source>
</evidence>
<evidence type="ECO:0000256" key="17">
    <source>
        <dbReference type="ARBA" id="ARBA00023136"/>
    </source>
</evidence>
<evidence type="ECO:0000256" key="24">
    <source>
        <dbReference type="SAM" id="SignalP"/>
    </source>
</evidence>
<dbReference type="InterPro" id="IPR032675">
    <property type="entry name" value="LRR_dom_sf"/>
</dbReference>
<keyword evidence="16 23" id="KW-1133">Transmembrane helix</keyword>
<dbReference type="SUPFAM" id="SSF52047">
    <property type="entry name" value="RNI-like"/>
    <property type="match status" value="1"/>
</dbReference>
<comment type="subcellular location">
    <subcellularLocation>
        <location evidence="1">Cell membrane</location>
        <topology evidence="1">Single-pass membrane protein</topology>
    </subcellularLocation>
    <subcellularLocation>
        <location evidence="2">Membrane</location>
        <topology evidence="2">Single-pass type I membrane protein</topology>
    </subcellularLocation>
</comment>
<dbReference type="InterPro" id="IPR001611">
    <property type="entry name" value="Leu-rich_rpt"/>
</dbReference>
<dbReference type="InterPro" id="IPR000719">
    <property type="entry name" value="Prot_kinase_dom"/>
</dbReference>
<dbReference type="InterPro" id="IPR008271">
    <property type="entry name" value="Ser/Thr_kinase_AS"/>
</dbReference>
<dbReference type="FunFam" id="1.10.510.10:FF:000358">
    <property type="entry name" value="Putative leucine-rich repeat receptor-like serine/threonine-protein kinase"/>
    <property type="match status" value="1"/>
</dbReference>
<dbReference type="InterPro" id="IPR003591">
    <property type="entry name" value="Leu-rich_rpt_typical-subtyp"/>
</dbReference>
<dbReference type="SUPFAM" id="SSF56112">
    <property type="entry name" value="Protein kinase-like (PK-like)"/>
    <property type="match status" value="1"/>
</dbReference>
<name>A0A2N9ED50_FAGSY</name>
<dbReference type="PROSITE" id="PS50011">
    <property type="entry name" value="PROTEIN_KINASE_DOM"/>
    <property type="match status" value="1"/>
</dbReference>
<evidence type="ECO:0000256" key="21">
    <source>
        <dbReference type="ARBA" id="ARBA00048679"/>
    </source>
</evidence>
<dbReference type="InterPro" id="IPR017441">
    <property type="entry name" value="Protein_kinase_ATP_BS"/>
</dbReference>
<dbReference type="SMART" id="SM00369">
    <property type="entry name" value="LRR_TYP"/>
    <property type="match status" value="6"/>
</dbReference>
<dbReference type="Gene3D" id="1.10.510.10">
    <property type="entry name" value="Transferase(Phosphotransferase) domain 1"/>
    <property type="match status" value="1"/>
</dbReference>
<evidence type="ECO:0000256" key="8">
    <source>
        <dbReference type="ARBA" id="ARBA00022614"/>
    </source>
</evidence>
<dbReference type="InterPro" id="IPR051809">
    <property type="entry name" value="Plant_receptor-like_S/T_kinase"/>
</dbReference>
<keyword evidence="6" id="KW-0723">Serine/threonine-protein kinase</keyword>
<dbReference type="EMBL" id="OIVN01000017">
    <property type="protein sequence ID" value="SPC72665.1"/>
    <property type="molecule type" value="Genomic_DNA"/>
</dbReference>
<keyword evidence="12" id="KW-0677">Repeat</keyword>
<organism evidence="26">
    <name type="scientific">Fagus sylvatica</name>
    <name type="common">Beechnut</name>
    <dbReference type="NCBI Taxonomy" id="28930"/>
    <lineage>
        <taxon>Eukaryota</taxon>
        <taxon>Viridiplantae</taxon>
        <taxon>Streptophyta</taxon>
        <taxon>Embryophyta</taxon>
        <taxon>Tracheophyta</taxon>
        <taxon>Spermatophyta</taxon>
        <taxon>Magnoliopsida</taxon>
        <taxon>eudicotyledons</taxon>
        <taxon>Gunneridae</taxon>
        <taxon>Pentapetalae</taxon>
        <taxon>rosids</taxon>
        <taxon>fabids</taxon>
        <taxon>Fagales</taxon>
        <taxon>Fagaceae</taxon>
        <taxon>Fagus</taxon>
    </lineage>
</organism>
<keyword evidence="5" id="KW-1003">Cell membrane</keyword>
<evidence type="ECO:0000256" key="20">
    <source>
        <dbReference type="ARBA" id="ARBA00047899"/>
    </source>
</evidence>
<keyword evidence="11 24" id="KW-0732">Signal</keyword>
<keyword evidence="19" id="KW-0325">Glycoprotein</keyword>
<evidence type="ECO:0000256" key="15">
    <source>
        <dbReference type="ARBA" id="ARBA00022840"/>
    </source>
</evidence>
<keyword evidence="13 22" id="KW-0547">Nucleotide-binding</keyword>
<evidence type="ECO:0000256" key="18">
    <source>
        <dbReference type="ARBA" id="ARBA00023170"/>
    </source>
</evidence>
<dbReference type="PROSITE" id="PS00107">
    <property type="entry name" value="PROTEIN_KINASE_ATP"/>
    <property type="match status" value="1"/>
</dbReference>
<evidence type="ECO:0000256" key="16">
    <source>
        <dbReference type="ARBA" id="ARBA00022989"/>
    </source>
</evidence>
<dbReference type="Pfam" id="PF00069">
    <property type="entry name" value="Pkinase"/>
    <property type="match status" value="1"/>
</dbReference>
<dbReference type="Gene3D" id="3.30.200.20">
    <property type="entry name" value="Phosphorylase Kinase, domain 1"/>
    <property type="match status" value="1"/>
</dbReference>
<keyword evidence="9" id="KW-0808">Transferase</keyword>
<keyword evidence="17 23" id="KW-0472">Membrane</keyword>
<dbReference type="GO" id="GO:0004674">
    <property type="term" value="F:protein serine/threonine kinase activity"/>
    <property type="evidence" value="ECO:0007669"/>
    <property type="project" value="UniProtKB-KW"/>
</dbReference>
<dbReference type="SMART" id="SM00220">
    <property type="entry name" value="S_TKc"/>
    <property type="match status" value="1"/>
</dbReference>
<keyword evidence="14" id="KW-0418">Kinase</keyword>
<evidence type="ECO:0000256" key="12">
    <source>
        <dbReference type="ARBA" id="ARBA00022737"/>
    </source>
</evidence>
<dbReference type="GO" id="GO:0005524">
    <property type="term" value="F:ATP binding"/>
    <property type="evidence" value="ECO:0007669"/>
    <property type="project" value="UniProtKB-UniRule"/>
</dbReference>
<evidence type="ECO:0000256" key="14">
    <source>
        <dbReference type="ARBA" id="ARBA00022777"/>
    </source>
</evidence>
<evidence type="ECO:0000256" key="22">
    <source>
        <dbReference type="PROSITE-ProRule" id="PRU10141"/>
    </source>
</evidence>
<feature type="domain" description="Protein kinase" evidence="25">
    <location>
        <begin position="712"/>
        <end position="1034"/>
    </location>
</feature>
<evidence type="ECO:0000259" key="25">
    <source>
        <dbReference type="PROSITE" id="PS50011"/>
    </source>
</evidence>
<evidence type="ECO:0000256" key="19">
    <source>
        <dbReference type="ARBA" id="ARBA00023180"/>
    </source>
</evidence>
<accession>A0A2N9ED50</accession>
<comment type="similarity">
    <text evidence="3">Belongs to the protein kinase superfamily. Ser/Thr protein kinase family.</text>
</comment>
<dbReference type="Pfam" id="PF08263">
    <property type="entry name" value="LRRNT_2"/>
    <property type="match status" value="1"/>
</dbReference>
<dbReference type="InterPro" id="IPR013210">
    <property type="entry name" value="LRR_N_plant-typ"/>
</dbReference>
<protein>
    <recommendedName>
        <fullName evidence="4">non-specific serine/threonine protein kinase</fullName>
        <ecNumber evidence="4">2.7.11.1</ecNumber>
    </recommendedName>
</protein>
<evidence type="ECO:0000256" key="5">
    <source>
        <dbReference type="ARBA" id="ARBA00022475"/>
    </source>
</evidence>
<feature type="signal peptide" evidence="24">
    <location>
        <begin position="1"/>
        <end position="30"/>
    </location>
</feature>
<sequence>MKHSCLSSKWFFLIFYHGILLMCRSSYSESATVPAFANETDRLALLDFKNGITQDPLQIMSSWNDSVHFCNWIGVTCNPSSKTVMVLNLEAKRLSGSIPPSIGNLSYLTGINLRNNSFYGEIPQEVGHLHRLQDLNLTWNSFGGKIPTNISYCTQLRVLHVASNHLIGQIPDHLSSLSKLVLLNLAVNNLTGNIPAWIGNFSSLYKLVLSRNNLQGSIPSELGRLSSLGFFQLYGNNLSGTIPPLIYNISTIYYFSVTQNRLHGSLPPDVGLTLPNLQDFFGGDNSFTGTIPLSLSNASQLSQLDFAENGLTGTVPQNLASLQGLVRLNFYSNRLGNGKDGDLNFLKFLANCTSLELLDLSANYFGGVLPSSIANLSTQLNFLTMGENMIRGGIPVGIGNLVNLNRLGLEGNHLEGPLPDALGKLQNLEGLFLNNNQFSGPIPSSFGNLTTLTVLFMEENRFEGRIAPSLGNCQKLLILNLSSNNLNGTIPKEVIGLSSLSISLDMSNNFLMGALPFEVGNLKNLAELDLSENRLSGKIPTTFEACQSLEHLYLEGNSFEGEIPQSLEKLRGLEDIDLSRNNLSGHIPEFLSKFSSLKHLNISYNDFEGVVPSKGIFANERKISIIGNDKLCGGVQELHLPACSKKNPRSSGKLLALKIVLPVTCMIIFALVLLHFFPIVKNSRARELIAPAFEECQLRISYAELLKSTNGFSENNLIGLGSFGSVYKGVLSGNGAIVAVKVLNLQQQGASKSFINECDALRSIRHRNLLKIVSVCSSTDHEGNDFKSLIFEFMCNGSLDQWLHPKNNVQHQSKRLSFIQRLNIAIDVAHALEYLHHHCQTPIVHCDLKPSNILLDEDMVAHVGDFGLVKFLFEESNNSSKTKSLSVGLKGSIGYIPPEYGMGGQVSTLGDIYSYGILLLEMFTGKRPIDEMFKDGLSIHKFTAMALPEHVMDIIDSLMFFEEDGEDADNERNEDDREERSIIEDHHVNVSSGIKDCLISIFQIGLSCCATSPDERMPTNVVVNEMNSIRDTFLKFKEDTEE</sequence>
<keyword evidence="15 22" id="KW-0067">ATP-binding</keyword>
<keyword evidence="8" id="KW-0433">Leucine-rich repeat</keyword>
<proteinExistence type="inferred from homology"/>
<evidence type="ECO:0000256" key="1">
    <source>
        <dbReference type="ARBA" id="ARBA00004162"/>
    </source>
</evidence>
<dbReference type="Gene3D" id="3.80.10.10">
    <property type="entry name" value="Ribonuclease Inhibitor"/>
    <property type="match status" value="4"/>
</dbReference>
<evidence type="ECO:0000313" key="26">
    <source>
        <dbReference type="EMBL" id="SPC72665.1"/>
    </source>
</evidence>